<dbReference type="Gene3D" id="3.40.50.720">
    <property type="entry name" value="NAD(P)-binding Rossmann-like Domain"/>
    <property type="match status" value="1"/>
</dbReference>
<evidence type="ECO:0000259" key="2">
    <source>
        <dbReference type="Pfam" id="PF02558"/>
    </source>
</evidence>
<reference evidence="4" key="1">
    <citation type="submission" date="2017-12" db="EMBL/GenBank/DDBJ databases">
        <title>Whole genome sequencing of Acidipropionibacterium jensenii strains JS279 and JS280.</title>
        <authorList>
            <person name="Deptula P."/>
            <person name="Laine P."/>
            <person name="Smolander O.-P."/>
            <person name="Paulin L."/>
            <person name="Auvinen P."/>
            <person name="Varmanen P."/>
        </authorList>
    </citation>
    <scope>NUCLEOTIDE SEQUENCE [LARGE SCALE GENOMIC DNA]</scope>
    <source>
        <strain evidence="4">JS280</strain>
    </source>
</reference>
<accession>A0A3T0RW53</accession>
<keyword evidence="1" id="KW-0472">Membrane</keyword>
<evidence type="ECO:0000313" key="3">
    <source>
        <dbReference type="EMBL" id="AZZ38425.1"/>
    </source>
</evidence>
<evidence type="ECO:0000256" key="1">
    <source>
        <dbReference type="SAM" id="Phobius"/>
    </source>
</evidence>
<organism evidence="3 4">
    <name type="scientific">Acidipropionibacterium jensenii</name>
    <dbReference type="NCBI Taxonomy" id="1749"/>
    <lineage>
        <taxon>Bacteria</taxon>
        <taxon>Bacillati</taxon>
        <taxon>Actinomycetota</taxon>
        <taxon>Actinomycetes</taxon>
        <taxon>Propionibacteriales</taxon>
        <taxon>Propionibacteriaceae</taxon>
        <taxon>Acidipropionibacterium</taxon>
    </lineage>
</organism>
<dbReference type="Proteomes" id="UP000285875">
    <property type="component" value="Chromosome"/>
</dbReference>
<keyword evidence="1" id="KW-1133">Transmembrane helix</keyword>
<proteinExistence type="predicted"/>
<name>A0A3T0RW53_9ACTN</name>
<dbReference type="KEGG" id="aji:C0Z10_00155"/>
<gene>
    <name evidence="3" type="ORF">C0Z10_00155</name>
</gene>
<evidence type="ECO:0000313" key="4">
    <source>
        <dbReference type="Proteomes" id="UP000285875"/>
    </source>
</evidence>
<sequence length="338" mass="38185">MNRPDLWVSSTVPWKNGVMRVLIVGAGTIGLAYGWILSTRHEVQYLVRSGRESFYSQAFDLRVRDLRKGYGSGQYSHTPVTVTSVEPERYDVILVMVDQLHLHEVLPILKPAEGKCQIVFMLNNWDLQRQVERYLSRGTYLVGFPSQVGGGRNDHEINVIVFKTGTILEAGSRGQELQVTHICRAFEEAGLTVKRQRRMLDWLKVHNLQQSLTAAPVIEAGSYEALVEDRHAVEQLVRGFREGLAVCRATGARTAGLWPAPLFALPTSILTRVMQSMFLDDNTETMVTEHMKHGLDEWIAGFRAILASARSHQLITPVLDHYEKVLQEHDWPATVSDQ</sequence>
<dbReference type="RefSeq" id="WP_097798051.1">
    <property type="nucleotide sequence ID" value="NZ_CP025570.1"/>
</dbReference>
<dbReference type="Pfam" id="PF02558">
    <property type="entry name" value="ApbA"/>
    <property type="match status" value="1"/>
</dbReference>
<dbReference type="InterPro" id="IPR013332">
    <property type="entry name" value="KPR_N"/>
</dbReference>
<protein>
    <submittedName>
        <fullName evidence="3">Ketopantoate reductase</fullName>
    </submittedName>
</protein>
<feature type="transmembrane region" description="Helical" evidence="1">
    <location>
        <begin position="20"/>
        <end position="38"/>
    </location>
</feature>
<dbReference type="EMBL" id="CP025570">
    <property type="protein sequence ID" value="AZZ38425.1"/>
    <property type="molecule type" value="Genomic_DNA"/>
</dbReference>
<keyword evidence="1" id="KW-0812">Transmembrane</keyword>
<feature type="domain" description="Ketopantoate reductase N-terminal" evidence="2">
    <location>
        <begin position="21"/>
        <end position="146"/>
    </location>
</feature>
<dbReference type="AlphaFoldDB" id="A0A3T0RW53"/>